<evidence type="ECO:0008006" key="3">
    <source>
        <dbReference type="Google" id="ProtNLM"/>
    </source>
</evidence>
<dbReference type="RefSeq" id="WP_007989071.1">
    <property type="nucleotide sequence ID" value="NZ_BAEM01000034.1"/>
</dbReference>
<dbReference type="EMBL" id="BAEM01000034">
    <property type="protein sequence ID" value="GAC10814.1"/>
    <property type="molecule type" value="Genomic_DNA"/>
</dbReference>
<evidence type="ECO:0000313" key="2">
    <source>
        <dbReference type="Proteomes" id="UP000006320"/>
    </source>
</evidence>
<organism evidence="1 2">
    <name type="scientific">Paraglaciecola chathamensis S18K6</name>
    <dbReference type="NCBI Taxonomy" id="1127672"/>
    <lineage>
        <taxon>Bacteria</taxon>
        <taxon>Pseudomonadati</taxon>
        <taxon>Pseudomonadota</taxon>
        <taxon>Gammaproteobacteria</taxon>
        <taxon>Alteromonadales</taxon>
        <taxon>Alteromonadaceae</taxon>
        <taxon>Paraglaciecola</taxon>
    </lineage>
</organism>
<name>A0AAV3V1R1_9ALTE</name>
<reference evidence="1 2" key="1">
    <citation type="journal article" date="2017" name="Antonie Van Leeuwenhoek">
        <title>Rhizobium rhizosphaerae sp. nov., a novel species isolated from rice rhizosphere.</title>
        <authorList>
            <person name="Zhao J.J."/>
            <person name="Zhang J."/>
            <person name="Zhang R.J."/>
            <person name="Zhang C.W."/>
            <person name="Yin H.Q."/>
            <person name="Zhang X.X."/>
        </authorList>
    </citation>
    <scope>NUCLEOTIDE SEQUENCE [LARGE SCALE GENOMIC DNA]</scope>
    <source>
        <strain evidence="1 2">S18K6</strain>
    </source>
</reference>
<proteinExistence type="predicted"/>
<protein>
    <recommendedName>
        <fullName evidence="3">Phytase-like domain-containing protein</fullName>
    </recommendedName>
</protein>
<sequence>MNFKRRTLNVVFIVITLLFSIPKALGQELIWENVKYLGGFTLPHVPNDPISNFSYAAGAFAISEDGNSVFIVGHTRDQAIAELNIPEFTGRGNIKDMKRASFKQGFSKLFTKVRDRNSQKINRITGMKVIEGQLFVNAMTYYDGGSDNTHTTLILRTPDDLEASKVAGFFETRGAAHTTGWISPVPKQYQMALKSEYLVGNASNFPITSRSSVGPSLFTFNPFGVLDKSINSGMIITETVLDFSLKHPMHADLYNEKKSNDIWTITSKAFVGFISQTEEYIVVGSSAGHKRGLGYKIKQLNGRLCGGPCPLDPKDEYNYFWIWEMDRLIKRDDAMTSSHNIQPSRYGNLTLPHLNGLVIGGYFDSASNRLYLLESNADRKSKYVILPVMRIYQLPPLQSAK</sequence>
<accession>A0AAV3V1R1</accession>
<gene>
    <name evidence="1" type="ORF">GCHA_2871</name>
</gene>
<evidence type="ECO:0000313" key="1">
    <source>
        <dbReference type="EMBL" id="GAC10814.1"/>
    </source>
</evidence>
<dbReference type="AlphaFoldDB" id="A0AAV3V1R1"/>
<dbReference type="Proteomes" id="UP000006320">
    <property type="component" value="Unassembled WGS sequence"/>
</dbReference>
<comment type="caution">
    <text evidence="1">The sequence shown here is derived from an EMBL/GenBank/DDBJ whole genome shotgun (WGS) entry which is preliminary data.</text>
</comment>